<dbReference type="Gene3D" id="3.40.190.10">
    <property type="entry name" value="Periplasmic binding protein-like II"/>
    <property type="match status" value="1"/>
</dbReference>
<dbReference type="EMBL" id="CP021112">
    <property type="protein sequence ID" value="ARQ02126.1"/>
    <property type="molecule type" value="Genomic_DNA"/>
</dbReference>
<accession>A0A1W6ZXT3</accession>
<dbReference type="PIRSF" id="PIRSF017082">
    <property type="entry name" value="YflP"/>
    <property type="match status" value="1"/>
</dbReference>
<reference evidence="2 3" key="1">
    <citation type="submission" date="2017-05" db="EMBL/GenBank/DDBJ databases">
        <title>Full genome sequence of Pseudorhodoplanes sinuspersici.</title>
        <authorList>
            <person name="Dastgheib S.M.M."/>
            <person name="Shavandi M."/>
            <person name="Tirandaz H."/>
        </authorList>
    </citation>
    <scope>NUCLEOTIDE SEQUENCE [LARGE SCALE GENOMIC DNA]</scope>
    <source>
        <strain evidence="2 3">RIPI110</strain>
    </source>
</reference>
<dbReference type="PANTHER" id="PTHR42928:SF5">
    <property type="entry name" value="BLR1237 PROTEIN"/>
    <property type="match status" value="1"/>
</dbReference>
<dbReference type="OrthoDB" id="7250553at2"/>
<dbReference type="InterPro" id="IPR005064">
    <property type="entry name" value="BUG"/>
</dbReference>
<protein>
    <submittedName>
        <fullName evidence="2">Uncharacterized protein</fullName>
    </submittedName>
</protein>
<dbReference type="AlphaFoldDB" id="A0A1W6ZXT3"/>
<organism evidence="2 3">
    <name type="scientific">Pseudorhodoplanes sinuspersici</name>
    <dbReference type="NCBI Taxonomy" id="1235591"/>
    <lineage>
        <taxon>Bacteria</taxon>
        <taxon>Pseudomonadati</taxon>
        <taxon>Pseudomonadota</taxon>
        <taxon>Alphaproteobacteria</taxon>
        <taxon>Hyphomicrobiales</taxon>
        <taxon>Pseudorhodoplanes</taxon>
    </lineage>
</organism>
<dbReference type="Proteomes" id="UP000194137">
    <property type="component" value="Chromosome"/>
</dbReference>
<dbReference type="InterPro" id="IPR042100">
    <property type="entry name" value="Bug_dom1"/>
</dbReference>
<dbReference type="STRING" id="1235591.CAK95_25775"/>
<evidence type="ECO:0000313" key="3">
    <source>
        <dbReference type="Proteomes" id="UP000194137"/>
    </source>
</evidence>
<proteinExistence type="inferred from homology"/>
<gene>
    <name evidence="2" type="ORF">CAK95_25775</name>
</gene>
<evidence type="ECO:0000313" key="2">
    <source>
        <dbReference type="EMBL" id="ARQ02126.1"/>
    </source>
</evidence>
<dbReference type="Gene3D" id="3.40.190.150">
    <property type="entry name" value="Bordetella uptake gene, domain 1"/>
    <property type="match status" value="1"/>
</dbReference>
<dbReference type="RefSeq" id="WP_086090538.1">
    <property type="nucleotide sequence ID" value="NZ_CP021112.1"/>
</dbReference>
<comment type="similarity">
    <text evidence="1">Belongs to the UPF0065 (bug) family.</text>
</comment>
<name>A0A1W6ZXT3_9HYPH</name>
<dbReference type="PANTHER" id="PTHR42928">
    <property type="entry name" value="TRICARBOXYLATE-BINDING PROTEIN"/>
    <property type="match status" value="1"/>
</dbReference>
<evidence type="ECO:0000256" key="1">
    <source>
        <dbReference type="ARBA" id="ARBA00006987"/>
    </source>
</evidence>
<dbReference type="KEGG" id="psin:CAK95_25775"/>
<dbReference type="Pfam" id="PF03401">
    <property type="entry name" value="TctC"/>
    <property type="match status" value="1"/>
</dbReference>
<dbReference type="CDD" id="cd13578">
    <property type="entry name" value="PBP2_Bug27"/>
    <property type="match status" value="1"/>
</dbReference>
<sequence>MKMILRAAVVMSVMLAAGASYAQSQTAGYPNRAVKIVLPFPPGGVADVVGRLVAQKLSENLGQSFFIENRGGASGNIGAALVQDAAPDGYTVMITSSSFLINPGLQKVPYNPIGGFAPISVLSASPSILAIHAGQSSKSMKELIDTVKKEPGRHSYASAGVGSTPHLQGEMFKAAYGLDLLHVPFAGGAPALQSAVGGHTPIVIAALAPAIPLVKSGELRALAIIGPKRVSALPDVPTMTEAGLPGQETETILLALAPKRTPKEIVDLLSREMSKIVAMPDVVQKLDALGFSPMGTTPEETLARIKSELDMWAKVIKDAKIEK</sequence>
<keyword evidence="3" id="KW-1185">Reference proteome</keyword>